<dbReference type="InterPro" id="IPR026496">
    <property type="entry name" value="GRASP_targ"/>
</dbReference>
<feature type="compositionally biased region" description="Basic and acidic residues" evidence="1">
    <location>
        <begin position="1"/>
        <end position="12"/>
    </location>
</feature>
<dbReference type="EMBL" id="RJMB01000013">
    <property type="protein sequence ID" value="RNL83980.1"/>
    <property type="molecule type" value="Genomic_DNA"/>
</dbReference>
<gene>
    <name evidence="2" type="primary">tgmA</name>
    <name evidence="2" type="ORF">EFW17_13910</name>
</gene>
<evidence type="ECO:0000313" key="2">
    <source>
        <dbReference type="EMBL" id="RNL83980.1"/>
    </source>
</evidence>
<evidence type="ECO:0000313" key="3">
    <source>
        <dbReference type="Proteomes" id="UP000269198"/>
    </source>
</evidence>
<feature type="region of interest" description="Disordered" evidence="1">
    <location>
        <begin position="1"/>
        <end position="58"/>
    </location>
</feature>
<dbReference type="Pfam" id="PF14408">
    <property type="entry name" value="Actino_peptide"/>
    <property type="match status" value="1"/>
</dbReference>
<protein>
    <submittedName>
        <fullName evidence="2">Putative ATP-grasp-modified RiPP</fullName>
    </submittedName>
</protein>
<feature type="compositionally biased region" description="Polar residues" evidence="1">
    <location>
        <begin position="44"/>
        <end position="55"/>
    </location>
</feature>
<dbReference type="NCBIfam" id="TIGR04186">
    <property type="entry name" value="GRASP_targ"/>
    <property type="match status" value="1"/>
</dbReference>
<accession>A0A3N0E885</accession>
<reference evidence="2 3" key="1">
    <citation type="submission" date="2018-11" db="EMBL/GenBank/DDBJ databases">
        <title>The genome draft of YIM 96095.</title>
        <authorList>
            <person name="Tang S.-K."/>
            <person name="Chunyu W.-X."/>
            <person name="Feng Y.-Z."/>
        </authorList>
    </citation>
    <scope>NUCLEOTIDE SEQUENCE [LARGE SCALE GENOMIC DNA]</scope>
    <source>
        <strain evidence="2 3">YIM 96095</strain>
    </source>
</reference>
<dbReference type="Proteomes" id="UP000269198">
    <property type="component" value="Unassembled WGS sequence"/>
</dbReference>
<dbReference type="InterPro" id="IPR025843">
    <property type="entry name" value="Actino_peptide"/>
</dbReference>
<feature type="region of interest" description="Disordered" evidence="1">
    <location>
        <begin position="91"/>
        <end position="123"/>
    </location>
</feature>
<name>A0A3N0E885_9ACTN</name>
<dbReference type="RefSeq" id="WP_123201813.1">
    <property type="nucleotide sequence ID" value="NZ_RJMB01000013.1"/>
</dbReference>
<feature type="compositionally biased region" description="Low complexity" evidence="1">
    <location>
        <begin position="103"/>
        <end position="114"/>
    </location>
</feature>
<sequence length="123" mass="13339">MTERPPAERTDDIDPITRSPDGESRALLARVGDAFPLDPHTRIQRSSTEAPSSTRPWGLRYAQSPSARAQVITTVETAVYDPVRQVSIDRLSGEPVLKHAGGTRETTGTTDGQGPSPEEDTKD</sequence>
<keyword evidence="3" id="KW-1185">Reference proteome</keyword>
<dbReference type="OrthoDB" id="4306004at2"/>
<organism evidence="2 3">
    <name type="scientific">Halostreptopolyspora alba</name>
    <dbReference type="NCBI Taxonomy" id="2487137"/>
    <lineage>
        <taxon>Bacteria</taxon>
        <taxon>Bacillati</taxon>
        <taxon>Actinomycetota</taxon>
        <taxon>Actinomycetes</taxon>
        <taxon>Streptosporangiales</taxon>
        <taxon>Nocardiopsidaceae</taxon>
        <taxon>Halostreptopolyspora</taxon>
    </lineage>
</organism>
<proteinExistence type="predicted"/>
<dbReference type="AlphaFoldDB" id="A0A3N0E885"/>
<evidence type="ECO:0000256" key="1">
    <source>
        <dbReference type="SAM" id="MobiDB-lite"/>
    </source>
</evidence>
<comment type="caution">
    <text evidence="2">The sequence shown here is derived from an EMBL/GenBank/DDBJ whole genome shotgun (WGS) entry which is preliminary data.</text>
</comment>